<protein>
    <submittedName>
        <fullName evidence="2">Uncharacterized protein</fullName>
    </submittedName>
</protein>
<proteinExistence type="predicted"/>
<evidence type="ECO:0000313" key="3">
    <source>
        <dbReference type="Proteomes" id="UP001415857"/>
    </source>
</evidence>
<dbReference type="PANTHER" id="PTHR37259:SF2">
    <property type="entry name" value="OS07G0474300 PROTEIN"/>
    <property type="match status" value="1"/>
</dbReference>
<dbReference type="PANTHER" id="PTHR37259">
    <property type="entry name" value="OS07G0474300 PROTEIN"/>
    <property type="match status" value="1"/>
</dbReference>
<dbReference type="Proteomes" id="UP001415857">
    <property type="component" value="Unassembled WGS sequence"/>
</dbReference>
<gene>
    <name evidence="2" type="ORF">L1049_027043</name>
</gene>
<sequence length="206" mass="23515">MSKMKLDRKPPLAKSPIRLRPRRVLRSNSISLQTPPGSLTKTQLPNRACEMEEPEVRPDYRSMSCDLRALAKMVRSEFGNEDLGSVGFASTIGVSSSPLFERGRFYDEYSARRNERLKRKKIETGDEKKTVYDLGVKVETAKRRDSKKFESARKSASAIYSLERSENPRYMLRSSKENKKPPLWVTAEKSVGGGERKTGARRVRKI</sequence>
<dbReference type="AlphaFoldDB" id="A0AAP0R654"/>
<keyword evidence="3" id="KW-1185">Reference proteome</keyword>
<feature type="region of interest" description="Disordered" evidence="1">
    <location>
        <begin position="171"/>
        <end position="206"/>
    </location>
</feature>
<name>A0AAP0R654_LIQFO</name>
<dbReference type="EMBL" id="JBBPBK010000014">
    <property type="protein sequence ID" value="KAK9271452.1"/>
    <property type="molecule type" value="Genomic_DNA"/>
</dbReference>
<evidence type="ECO:0000313" key="2">
    <source>
        <dbReference type="EMBL" id="KAK9271452.1"/>
    </source>
</evidence>
<organism evidence="2 3">
    <name type="scientific">Liquidambar formosana</name>
    <name type="common">Formosan gum</name>
    <dbReference type="NCBI Taxonomy" id="63359"/>
    <lineage>
        <taxon>Eukaryota</taxon>
        <taxon>Viridiplantae</taxon>
        <taxon>Streptophyta</taxon>
        <taxon>Embryophyta</taxon>
        <taxon>Tracheophyta</taxon>
        <taxon>Spermatophyta</taxon>
        <taxon>Magnoliopsida</taxon>
        <taxon>eudicotyledons</taxon>
        <taxon>Gunneridae</taxon>
        <taxon>Pentapetalae</taxon>
        <taxon>Saxifragales</taxon>
        <taxon>Altingiaceae</taxon>
        <taxon>Liquidambar</taxon>
    </lineage>
</organism>
<comment type="caution">
    <text evidence="2">The sequence shown here is derived from an EMBL/GenBank/DDBJ whole genome shotgun (WGS) entry which is preliminary data.</text>
</comment>
<reference evidence="2 3" key="1">
    <citation type="journal article" date="2024" name="Plant J.">
        <title>Genome sequences and population genomics reveal climatic adaptation and genomic divergence between two closely related sweetgum species.</title>
        <authorList>
            <person name="Xu W.Q."/>
            <person name="Ren C.Q."/>
            <person name="Zhang X.Y."/>
            <person name="Comes H.P."/>
            <person name="Liu X.H."/>
            <person name="Li Y.G."/>
            <person name="Kettle C.J."/>
            <person name="Jalonen R."/>
            <person name="Gaisberger H."/>
            <person name="Ma Y.Z."/>
            <person name="Qiu Y.X."/>
        </authorList>
    </citation>
    <scope>NUCLEOTIDE SEQUENCE [LARGE SCALE GENOMIC DNA]</scope>
    <source>
        <strain evidence="2">Hangzhou</strain>
    </source>
</reference>
<evidence type="ECO:0000256" key="1">
    <source>
        <dbReference type="SAM" id="MobiDB-lite"/>
    </source>
</evidence>
<accession>A0AAP0R654</accession>